<evidence type="ECO:0000256" key="3">
    <source>
        <dbReference type="ARBA" id="ARBA00022729"/>
    </source>
</evidence>
<reference evidence="7" key="1">
    <citation type="submission" date="2017-05" db="EMBL/GenBank/DDBJ databases">
        <authorList>
            <person name="Imhoff J.F."/>
            <person name="Rahn T."/>
            <person name="Kuenzel S."/>
            <person name="Neulinger S.C."/>
        </authorList>
    </citation>
    <scope>NUCLEOTIDE SEQUENCE</scope>
    <source>
        <strain evidence="7">LMG 28126</strain>
    </source>
</reference>
<dbReference type="PANTHER" id="PTHR30222:SF12">
    <property type="entry name" value="NORSPERMIDINE SENSOR"/>
    <property type="match status" value="1"/>
</dbReference>
<dbReference type="PANTHER" id="PTHR30222">
    <property type="entry name" value="SPERMIDINE/PUTRESCINE-BINDING PERIPLASMIC PROTEIN"/>
    <property type="match status" value="1"/>
</dbReference>
<gene>
    <name evidence="7" type="ORF">CCR87_14420</name>
</gene>
<comment type="caution">
    <text evidence="7">The sequence shown here is derived from an EMBL/GenBank/DDBJ whole genome shotgun (WGS) entry which is preliminary data.</text>
</comment>
<keyword evidence="2 5" id="KW-0813">Transport</keyword>
<dbReference type="GO" id="GO:0019808">
    <property type="term" value="F:polyamine binding"/>
    <property type="evidence" value="ECO:0007669"/>
    <property type="project" value="InterPro"/>
</dbReference>
<dbReference type="Pfam" id="PF13416">
    <property type="entry name" value="SBP_bac_8"/>
    <property type="match status" value="1"/>
</dbReference>
<comment type="subcellular location">
    <subcellularLocation>
        <location evidence="1 5">Periplasm</location>
    </subcellularLocation>
</comment>
<comment type="similarity">
    <text evidence="5">Belongs to the bacterial solute-binding protein PotD/PotF family.</text>
</comment>
<evidence type="ECO:0000313" key="7">
    <source>
        <dbReference type="EMBL" id="MBK5928509.1"/>
    </source>
</evidence>
<dbReference type="Gene3D" id="3.40.190.10">
    <property type="entry name" value="Periplasmic binding protein-like II"/>
    <property type="match status" value="2"/>
</dbReference>
<dbReference type="GO" id="GO:0042597">
    <property type="term" value="C:periplasmic space"/>
    <property type="evidence" value="ECO:0007669"/>
    <property type="project" value="UniProtKB-SubCell"/>
</dbReference>
<dbReference type="InterPro" id="IPR006059">
    <property type="entry name" value="SBP"/>
</dbReference>
<evidence type="ECO:0000256" key="4">
    <source>
        <dbReference type="ARBA" id="ARBA00022764"/>
    </source>
</evidence>
<dbReference type="EMBL" id="NHSD01000308">
    <property type="protein sequence ID" value="MBK5928509.1"/>
    <property type="molecule type" value="Genomic_DNA"/>
</dbReference>
<dbReference type="GO" id="GO:0015846">
    <property type="term" value="P:polyamine transport"/>
    <property type="evidence" value="ECO:0007669"/>
    <property type="project" value="InterPro"/>
</dbReference>
<evidence type="ECO:0000256" key="2">
    <source>
        <dbReference type="ARBA" id="ARBA00022448"/>
    </source>
</evidence>
<reference evidence="7" key="2">
    <citation type="journal article" date="2020" name="Microorganisms">
        <title>Osmotic Adaptation and Compatible Solute Biosynthesis of Phototrophic Bacteria as Revealed from Genome Analyses.</title>
        <authorList>
            <person name="Imhoff J.F."/>
            <person name="Rahn T."/>
            <person name="Kunzel S."/>
            <person name="Keller A."/>
            <person name="Neulinger S.C."/>
        </authorList>
    </citation>
    <scope>NUCLEOTIDE SEQUENCE</scope>
    <source>
        <strain evidence="7">LMG 28126</strain>
    </source>
</reference>
<sequence>MTHPRSLALGAAALMATTSLAGAETLNLFNWGNYTSPELLEKFEAETGIRVTLTDFDSNDTALARVRQGGHGFDIVVPSNNYVEIWVDEGLVLPLDLDMIPNHGNIDPNWMDAEFDPGRLYSVPWAWGTTGMVVNSSIYDGDPNTSAIVLDPPEALRGRINVVPEMADVMTMAIRFHGGQQCDADTDLLRQVRDTLMQASQHWLALDYGTVDGYVAGDFAAGLNWNGASMRARLQNDDIVYGYPQEGFSIWMDNAMVLADAQNPEAAMTFINFILEPENAALISNFARYANGVTGSEAFMDEVMREAPEIIIPEELLAAGQFSVMCPPEVNDIYTRIWTELLQ</sequence>
<dbReference type="RefSeq" id="WP_201158271.1">
    <property type="nucleotide sequence ID" value="NZ_NHSD01000308.1"/>
</dbReference>
<keyword evidence="4 5" id="KW-0574">Periplasm</keyword>
<organism evidence="7 8">
    <name type="scientific">Rhodobaculum claviforme</name>
    <dbReference type="NCBI Taxonomy" id="1549854"/>
    <lineage>
        <taxon>Bacteria</taxon>
        <taxon>Pseudomonadati</taxon>
        <taxon>Pseudomonadota</taxon>
        <taxon>Alphaproteobacteria</taxon>
        <taxon>Rhodobacterales</taxon>
        <taxon>Paracoccaceae</taxon>
        <taxon>Rhodobaculum</taxon>
    </lineage>
</organism>
<feature type="chain" id="PRO_5036882895" description="Putrescine-binding periplasmic protein" evidence="6">
    <location>
        <begin position="24"/>
        <end position="343"/>
    </location>
</feature>
<dbReference type="PRINTS" id="PR00909">
    <property type="entry name" value="SPERMDNBNDNG"/>
</dbReference>
<dbReference type="InterPro" id="IPR001188">
    <property type="entry name" value="Sperm_putr-bd"/>
</dbReference>
<evidence type="ECO:0000256" key="6">
    <source>
        <dbReference type="SAM" id="SignalP"/>
    </source>
</evidence>
<dbReference type="AlphaFoldDB" id="A0A934TMX7"/>
<proteinExistence type="inferred from homology"/>
<comment type="function">
    <text evidence="5">Required for the activity of the bacterial periplasmic transport system of putrescine.</text>
</comment>
<dbReference type="CDD" id="cd13664">
    <property type="entry name" value="PBP2_PotD_PotF_like_3"/>
    <property type="match status" value="1"/>
</dbReference>
<dbReference type="Proteomes" id="UP000706333">
    <property type="component" value="Unassembled WGS sequence"/>
</dbReference>
<evidence type="ECO:0000313" key="8">
    <source>
        <dbReference type="Proteomes" id="UP000706333"/>
    </source>
</evidence>
<dbReference type="SUPFAM" id="SSF53850">
    <property type="entry name" value="Periplasmic binding protein-like II"/>
    <property type="match status" value="1"/>
</dbReference>
<feature type="signal peptide" evidence="6">
    <location>
        <begin position="1"/>
        <end position="23"/>
    </location>
</feature>
<evidence type="ECO:0000256" key="1">
    <source>
        <dbReference type="ARBA" id="ARBA00004418"/>
    </source>
</evidence>
<name>A0A934TMX7_9RHOB</name>
<accession>A0A934TMX7</accession>
<keyword evidence="3 6" id="KW-0732">Signal</keyword>
<keyword evidence="8" id="KW-1185">Reference proteome</keyword>
<dbReference type="PIRSF" id="PIRSF019574">
    <property type="entry name" value="Periplasmic_polyamine_BP"/>
    <property type="match status" value="1"/>
</dbReference>
<protein>
    <recommendedName>
        <fullName evidence="5">Putrescine-binding periplasmic protein</fullName>
    </recommendedName>
</protein>
<evidence type="ECO:0000256" key="5">
    <source>
        <dbReference type="PIRNR" id="PIRNR019574"/>
    </source>
</evidence>